<dbReference type="AlphaFoldDB" id="A0A9Q3FMR5"/>
<protein>
    <submittedName>
        <fullName evidence="1">Uncharacterized protein</fullName>
    </submittedName>
</protein>
<dbReference type="EMBL" id="AVOT02048294">
    <property type="protein sequence ID" value="MBW0543525.1"/>
    <property type="molecule type" value="Genomic_DNA"/>
</dbReference>
<proteinExistence type="predicted"/>
<name>A0A9Q3FMR5_9BASI</name>
<reference evidence="1" key="1">
    <citation type="submission" date="2021-03" db="EMBL/GenBank/DDBJ databases">
        <title>Draft genome sequence of rust myrtle Austropuccinia psidii MF-1, a brazilian biotype.</title>
        <authorList>
            <person name="Quecine M.C."/>
            <person name="Pachon D.M.R."/>
            <person name="Bonatelli M.L."/>
            <person name="Correr F.H."/>
            <person name="Franceschini L.M."/>
            <person name="Leite T.F."/>
            <person name="Margarido G.R.A."/>
            <person name="Almeida C.A."/>
            <person name="Ferrarezi J.A."/>
            <person name="Labate C.A."/>
        </authorList>
    </citation>
    <scope>NUCLEOTIDE SEQUENCE</scope>
    <source>
        <strain evidence="1">MF-1</strain>
    </source>
</reference>
<dbReference type="Proteomes" id="UP000765509">
    <property type="component" value="Unassembled WGS sequence"/>
</dbReference>
<keyword evidence="2" id="KW-1185">Reference proteome</keyword>
<evidence type="ECO:0000313" key="2">
    <source>
        <dbReference type="Proteomes" id="UP000765509"/>
    </source>
</evidence>
<sequence>MTLDINDLKNNEKHSAEMNKSVIVKLEFLTNTCYRIESIYHVQDDEIEDSSTRNINDQLRVLEEYVLAVAENTSQFATHLARSDSERKKLKEEILAQVEPIHNNYESNPHMPTHSTPLTEGKIFVKKCLTPFLGENSMSEKDIP</sequence>
<gene>
    <name evidence="1" type="ORF">O181_083240</name>
</gene>
<comment type="caution">
    <text evidence="1">The sequence shown here is derived from an EMBL/GenBank/DDBJ whole genome shotgun (WGS) entry which is preliminary data.</text>
</comment>
<organism evidence="1 2">
    <name type="scientific">Austropuccinia psidii MF-1</name>
    <dbReference type="NCBI Taxonomy" id="1389203"/>
    <lineage>
        <taxon>Eukaryota</taxon>
        <taxon>Fungi</taxon>
        <taxon>Dikarya</taxon>
        <taxon>Basidiomycota</taxon>
        <taxon>Pucciniomycotina</taxon>
        <taxon>Pucciniomycetes</taxon>
        <taxon>Pucciniales</taxon>
        <taxon>Sphaerophragmiaceae</taxon>
        <taxon>Austropuccinia</taxon>
    </lineage>
</organism>
<evidence type="ECO:0000313" key="1">
    <source>
        <dbReference type="EMBL" id="MBW0543525.1"/>
    </source>
</evidence>
<accession>A0A9Q3FMR5</accession>